<evidence type="ECO:0000256" key="2">
    <source>
        <dbReference type="ARBA" id="ARBA00007594"/>
    </source>
</evidence>
<evidence type="ECO:0000313" key="10">
    <source>
        <dbReference type="EMBL" id="KAJ8027715.1"/>
    </source>
</evidence>
<keyword evidence="11" id="KW-1185">Reference proteome</keyword>
<dbReference type="FunFam" id="3.30.1390.20:FF:000005">
    <property type="entry name" value="39S ribosomal protein L30, mitochondrial"/>
    <property type="match status" value="1"/>
</dbReference>
<gene>
    <name evidence="10" type="ORF">HOLleu_29747</name>
</gene>
<evidence type="ECO:0000256" key="4">
    <source>
        <dbReference type="ARBA" id="ARBA00022980"/>
    </source>
</evidence>
<comment type="caution">
    <text evidence="10">The sequence shown here is derived from an EMBL/GenBank/DDBJ whole genome shotgun (WGS) entry which is preliminary data.</text>
</comment>
<dbReference type="GO" id="GO:0003735">
    <property type="term" value="F:structural constituent of ribosome"/>
    <property type="evidence" value="ECO:0007669"/>
    <property type="project" value="InterPro"/>
</dbReference>
<evidence type="ECO:0000256" key="5">
    <source>
        <dbReference type="ARBA" id="ARBA00023128"/>
    </source>
</evidence>
<evidence type="ECO:0000259" key="9">
    <source>
        <dbReference type="Pfam" id="PF00327"/>
    </source>
</evidence>
<keyword evidence="3" id="KW-0809">Transit peptide</keyword>
<dbReference type="PANTHER" id="PTHR15892">
    <property type="entry name" value="MITOCHONDRIAL RIBOSOMAL PROTEIN L30"/>
    <property type="match status" value="1"/>
</dbReference>
<keyword evidence="5" id="KW-0496">Mitochondrion</keyword>
<name>A0A9Q1BJD2_HOLLE</name>
<dbReference type="AlphaFoldDB" id="A0A9Q1BJD2"/>
<dbReference type="Pfam" id="PF00327">
    <property type="entry name" value="Ribosomal_L30"/>
    <property type="match status" value="1"/>
</dbReference>
<evidence type="ECO:0000256" key="7">
    <source>
        <dbReference type="ARBA" id="ARBA00035281"/>
    </source>
</evidence>
<dbReference type="GO" id="GO:0006412">
    <property type="term" value="P:translation"/>
    <property type="evidence" value="ECO:0007669"/>
    <property type="project" value="InterPro"/>
</dbReference>
<protein>
    <recommendedName>
        <fullName evidence="7">Large ribosomal subunit protein uL30m</fullName>
    </recommendedName>
    <alternativeName>
        <fullName evidence="8">39S ribosomal protein L30, mitochondrial</fullName>
    </alternativeName>
</protein>
<sequence>MFSQTGLCRWWTACRFYSLRRFKPDPALIAQHASEDGKEPHLLHVVWRIRSTIGRPHWEKKMVTKLGLEKKRFQPVIHKNTPELNKDLTTVRHLIRVKPLTLNQGLPNGDYEETLVTWSGELIRKPKLESTRTAQTDVSDSCDSSVKE</sequence>
<dbReference type="InterPro" id="IPR036919">
    <property type="entry name" value="Ribo_uL30_ferredoxin-like_sf"/>
</dbReference>
<evidence type="ECO:0000256" key="6">
    <source>
        <dbReference type="ARBA" id="ARBA00023274"/>
    </source>
</evidence>
<dbReference type="InterPro" id="IPR016082">
    <property type="entry name" value="Ribosomal_uL30_ferredoxin-like"/>
</dbReference>
<comment type="subcellular location">
    <subcellularLocation>
        <location evidence="1">Mitochondrion</location>
    </subcellularLocation>
</comment>
<comment type="similarity">
    <text evidence="2">Belongs to the universal ribosomal protein uL30 family.</text>
</comment>
<evidence type="ECO:0000256" key="8">
    <source>
        <dbReference type="ARBA" id="ARBA00035356"/>
    </source>
</evidence>
<proteinExistence type="inferred from homology"/>
<keyword evidence="6" id="KW-0687">Ribonucleoprotein</keyword>
<feature type="domain" description="Large ribosomal subunit protein uL30-like ferredoxin-like fold" evidence="9">
    <location>
        <begin position="46"/>
        <end position="95"/>
    </location>
</feature>
<dbReference type="CDD" id="cd01658">
    <property type="entry name" value="Ribosomal_L30"/>
    <property type="match status" value="1"/>
</dbReference>
<dbReference type="SUPFAM" id="SSF55129">
    <property type="entry name" value="Ribosomal protein L30p/L7e"/>
    <property type="match status" value="1"/>
</dbReference>
<reference evidence="10" key="1">
    <citation type="submission" date="2021-10" db="EMBL/GenBank/DDBJ databases">
        <title>Tropical sea cucumber genome reveals ecological adaptation and Cuvierian tubules defense mechanism.</title>
        <authorList>
            <person name="Chen T."/>
        </authorList>
    </citation>
    <scope>NUCLEOTIDE SEQUENCE</scope>
    <source>
        <strain evidence="10">Nanhai2018</strain>
        <tissue evidence="10">Muscle</tissue>
    </source>
</reference>
<dbReference type="PANTHER" id="PTHR15892:SF2">
    <property type="entry name" value="LARGE RIBOSOMAL SUBUNIT PROTEIN UL30M"/>
    <property type="match status" value="1"/>
</dbReference>
<keyword evidence="4 10" id="KW-0689">Ribosomal protein</keyword>
<dbReference type="Proteomes" id="UP001152320">
    <property type="component" value="Chromosome 15"/>
</dbReference>
<accession>A0A9Q1BJD2</accession>
<dbReference type="InterPro" id="IPR005996">
    <property type="entry name" value="Ribosomal_uL30_bac-type"/>
</dbReference>
<dbReference type="GO" id="GO:0005743">
    <property type="term" value="C:mitochondrial inner membrane"/>
    <property type="evidence" value="ECO:0007669"/>
    <property type="project" value="UniProtKB-ARBA"/>
</dbReference>
<dbReference type="GO" id="GO:0015934">
    <property type="term" value="C:large ribosomal subunit"/>
    <property type="evidence" value="ECO:0007669"/>
    <property type="project" value="InterPro"/>
</dbReference>
<dbReference type="OrthoDB" id="9973389at2759"/>
<evidence type="ECO:0000256" key="3">
    <source>
        <dbReference type="ARBA" id="ARBA00022946"/>
    </source>
</evidence>
<evidence type="ECO:0000256" key="1">
    <source>
        <dbReference type="ARBA" id="ARBA00004173"/>
    </source>
</evidence>
<dbReference type="EMBL" id="JAIZAY010000015">
    <property type="protein sequence ID" value="KAJ8027715.1"/>
    <property type="molecule type" value="Genomic_DNA"/>
</dbReference>
<dbReference type="Gene3D" id="3.30.1390.20">
    <property type="entry name" value="Ribosomal protein L30, ferredoxin-like fold domain"/>
    <property type="match status" value="1"/>
</dbReference>
<evidence type="ECO:0000313" key="11">
    <source>
        <dbReference type="Proteomes" id="UP001152320"/>
    </source>
</evidence>
<organism evidence="10 11">
    <name type="scientific">Holothuria leucospilota</name>
    <name type="common">Black long sea cucumber</name>
    <name type="synonym">Mertensiothuria leucospilota</name>
    <dbReference type="NCBI Taxonomy" id="206669"/>
    <lineage>
        <taxon>Eukaryota</taxon>
        <taxon>Metazoa</taxon>
        <taxon>Echinodermata</taxon>
        <taxon>Eleutherozoa</taxon>
        <taxon>Echinozoa</taxon>
        <taxon>Holothuroidea</taxon>
        <taxon>Aspidochirotacea</taxon>
        <taxon>Aspidochirotida</taxon>
        <taxon>Holothuriidae</taxon>
        <taxon>Holothuria</taxon>
    </lineage>
</organism>